<dbReference type="InterPro" id="IPR050204">
    <property type="entry name" value="AraC_XylS_family_regulators"/>
</dbReference>
<dbReference type="Gene3D" id="1.10.10.60">
    <property type="entry name" value="Homeodomain-like"/>
    <property type="match status" value="2"/>
</dbReference>
<evidence type="ECO:0000313" key="8">
    <source>
        <dbReference type="Proteomes" id="UP000198614"/>
    </source>
</evidence>
<protein>
    <submittedName>
        <fullName evidence="7">AraC-type DNA-binding protein</fullName>
    </submittedName>
</protein>
<dbReference type="PROSITE" id="PS01124">
    <property type="entry name" value="HTH_ARAC_FAMILY_2"/>
    <property type="match status" value="1"/>
</dbReference>
<dbReference type="Pfam" id="PF12833">
    <property type="entry name" value="HTH_18"/>
    <property type="match status" value="1"/>
</dbReference>
<evidence type="ECO:0000256" key="3">
    <source>
        <dbReference type="ARBA" id="ARBA00023125"/>
    </source>
</evidence>
<dbReference type="InterPro" id="IPR018060">
    <property type="entry name" value="HTH_AraC"/>
</dbReference>
<accession>A0A1G7CJ17</accession>
<keyword evidence="3 7" id="KW-0238">DNA-binding</keyword>
<dbReference type="InterPro" id="IPR018062">
    <property type="entry name" value="HTH_AraC-typ_CS"/>
</dbReference>
<dbReference type="InterPro" id="IPR009057">
    <property type="entry name" value="Homeodomain-like_sf"/>
</dbReference>
<keyword evidence="1" id="KW-0963">Cytoplasm</keyword>
<keyword evidence="4" id="KW-0010">Activator</keyword>
<dbReference type="EMBL" id="FNAX01000001">
    <property type="protein sequence ID" value="SDE39342.1"/>
    <property type="molecule type" value="Genomic_DNA"/>
</dbReference>
<dbReference type="GO" id="GO:0043565">
    <property type="term" value="F:sequence-specific DNA binding"/>
    <property type="evidence" value="ECO:0007669"/>
    <property type="project" value="InterPro"/>
</dbReference>
<name>A0A1G7CJ17_9ACTN</name>
<gene>
    <name evidence="7" type="ORF">SAMN05216260_101546</name>
</gene>
<dbReference type="PANTHER" id="PTHR46796">
    <property type="entry name" value="HTH-TYPE TRANSCRIPTIONAL ACTIVATOR RHAS-RELATED"/>
    <property type="match status" value="1"/>
</dbReference>
<reference evidence="7 8" key="1">
    <citation type="submission" date="2016-10" db="EMBL/GenBank/DDBJ databases">
        <authorList>
            <person name="de Groot N.N."/>
        </authorList>
    </citation>
    <scope>NUCLEOTIDE SEQUENCE [LARGE SCALE GENOMIC DNA]</scope>
    <source>
        <strain evidence="7 8">CGMCC 4.1859</strain>
    </source>
</reference>
<feature type="domain" description="HTH araC/xylS-type" evidence="6">
    <location>
        <begin position="206"/>
        <end position="304"/>
    </location>
</feature>
<dbReference type="Proteomes" id="UP000198614">
    <property type="component" value="Unassembled WGS sequence"/>
</dbReference>
<keyword evidence="5" id="KW-0804">Transcription</keyword>
<evidence type="ECO:0000256" key="5">
    <source>
        <dbReference type="ARBA" id="ARBA00023163"/>
    </source>
</evidence>
<dbReference type="PROSITE" id="PS00041">
    <property type="entry name" value="HTH_ARAC_FAMILY_1"/>
    <property type="match status" value="1"/>
</dbReference>
<dbReference type="InterPro" id="IPR037923">
    <property type="entry name" value="HTH-like"/>
</dbReference>
<dbReference type="SUPFAM" id="SSF51215">
    <property type="entry name" value="Regulatory protein AraC"/>
    <property type="match status" value="1"/>
</dbReference>
<keyword evidence="2" id="KW-0805">Transcription regulation</keyword>
<proteinExistence type="predicted"/>
<dbReference type="InterPro" id="IPR032783">
    <property type="entry name" value="AraC_lig"/>
</dbReference>
<dbReference type="AlphaFoldDB" id="A0A1G7CJ17"/>
<evidence type="ECO:0000313" key="7">
    <source>
        <dbReference type="EMBL" id="SDE39342.1"/>
    </source>
</evidence>
<evidence type="ECO:0000256" key="4">
    <source>
        <dbReference type="ARBA" id="ARBA00023159"/>
    </source>
</evidence>
<evidence type="ECO:0000256" key="1">
    <source>
        <dbReference type="ARBA" id="ARBA00022490"/>
    </source>
</evidence>
<dbReference type="Pfam" id="PF12852">
    <property type="entry name" value="Cupin_6"/>
    <property type="match status" value="1"/>
</dbReference>
<dbReference type="SUPFAM" id="SSF46689">
    <property type="entry name" value="Homeodomain-like"/>
    <property type="match status" value="2"/>
</dbReference>
<dbReference type="GO" id="GO:0003700">
    <property type="term" value="F:DNA-binding transcription factor activity"/>
    <property type="evidence" value="ECO:0007669"/>
    <property type="project" value="InterPro"/>
</dbReference>
<evidence type="ECO:0000256" key="2">
    <source>
        <dbReference type="ARBA" id="ARBA00023015"/>
    </source>
</evidence>
<dbReference type="PANTHER" id="PTHR46796:SF13">
    <property type="entry name" value="HTH-TYPE TRANSCRIPTIONAL ACTIVATOR RHAS"/>
    <property type="match status" value="1"/>
</dbReference>
<organism evidence="7 8">
    <name type="scientific">Streptomyces griseoaurantiacus</name>
    <dbReference type="NCBI Taxonomy" id="68213"/>
    <lineage>
        <taxon>Bacteria</taxon>
        <taxon>Bacillati</taxon>
        <taxon>Actinomycetota</taxon>
        <taxon>Actinomycetes</taxon>
        <taxon>Kitasatosporales</taxon>
        <taxon>Streptomycetaceae</taxon>
        <taxon>Streptomyces</taxon>
        <taxon>Streptomyces aurantiacus group</taxon>
    </lineage>
</organism>
<evidence type="ECO:0000259" key="6">
    <source>
        <dbReference type="PROSITE" id="PS01124"/>
    </source>
</evidence>
<dbReference type="SMART" id="SM00342">
    <property type="entry name" value="HTH_ARAC"/>
    <property type="match status" value="1"/>
</dbReference>
<sequence length="313" mass="33888">MPRPRLERVDVISQALAGLRVGRGTVRRFRRSGPWGLRYAGLTGSGFHVILRGGAWLVTEDAPPVALRPGDVVLITAGADHGLGHAPCELRELPPVVLGSDPPDEAAAPADCEFLCGAYRLDRGQVHPYLAALPDPLVLTPDPARFPAVASVVALLDETSPDQAGADATRAALLDLMLTQVLRQWLEDMGEEDRRGWHPALDPAIAAALRAMHERPGEQWTVSRLGATAGMSRTVFTRRFTAAVGTPPMTYLREWRLGCAARLLRESDASLAATARRTGYATEYAFATAFRRRYGLSPGRFRQAERAGGTRPA</sequence>